<dbReference type="InterPro" id="IPR027417">
    <property type="entry name" value="P-loop_NTPase"/>
</dbReference>
<evidence type="ECO:0000313" key="3">
    <source>
        <dbReference type="Proteomes" id="UP001214996"/>
    </source>
</evidence>
<name>A0AAX3MDB6_FUSNU</name>
<evidence type="ECO:0000259" key="1">
    <source>
        <dbReference type="Pfam" id="PF01935"/>
    </source>
</evidence>
<dbReference type="PANTHER" id="PTHR42957:SF1">
    <property type="entry name" value="HELICASE MJ1565-RELATED"/>
    <property type="match status" value="1"/>
</dbReference>
<sequence>MNSNFEVGVIWAVNGNQVIIKMNSITSDFTYFYNGEEYEGIRNGGYLSITRGHIDIICQIESEEIKDNYQKESKNKYKENERYEKFVYARCIGFFENEKFNFGIKYSPIIYNTVKMISSNTIKAILSPKKKEKNEIEFVIGKDLQYGLKIDLPWNKIFNTHIGIFGNTGSGKSNTLTNLYKILLNHKKLNLENSKFVFIDFNGEYTGDKVLCNNKVIYELNTRHDNEQKKFPIKSSSFWDEEVLSILFHATEKTQKPFLKNLIERRAKYFKENPNIKENLESYIKKIYSNIFNGTNPKKETLDLIKKVLKKANNPRTILERFKWFSGSEGGCFIYIGEDMKTIYSNTKDRQERIYLNSVLDVENIKLEEKISPFDELEIRTILDLISGVLSNFIQYEYVHPLLSRIESVSISLKKIINIVEEDASNKNNSSSLEVISLKNCNQEIKKMFPILLAKEYFREHKIKTEKEVKNTFHLIIDEAHNILSQQSNREAESWKDYRLELFEEIIKEGRKFGFFLTVASQRPADISETIMSQFHNFFIHRLINEKDLRLIDNVISTLDRSSKQLIPVLPQGACIVTGTAFDFPQIIQVDKIENREERPNSDDIDLEELWEKNEEIK</sequence>
<accession>A0AAX3MDB6</accession>
<evidence type="ECO:0000313" key="2">
    <source>
        <dbReference type="EMBL" id="WDA44767.1"/>
    </source>
</evidence>
<dbReference type="Pfam" id="PF01935">
    <property type="entry name" value="DUF87"/>
    <property type="match status" value="1"/>
</dbReference>
<reference evidence="2" key="1">
    <citation type="submission" date="2023-02" db="EMBL/GenBank/DDBJ databases">
        <title>Pan-genomic study of Fusobacterium nucleatum reveals the distribution of pathogenic genes and functional clusters at subspecies and strain levels.</title>
        <authorList>
            <person name="Feng Q."/>
            <person name="Sun T."/>
        </authorList>
    </citation>
    <scope>NUCLEOTIDE SEQUENCE</scope>
    <source>
        <strain evidence="2">FNV</strain>
    </source>
</reference>
<keyword evidence="2" id="KW-0547">Nucleotide-binding</keyword>
<dbReference type="GO" id="GO:0005524">
    <property type="term" value="F:ATP binding"/>
    <property type="evidence" value="ECO:0007669"/>
    <property type="project" value="UniProtKB-KW"/>
</dbReference>
<dbReference type="SUPFAM" id="SSF52540">
    <property type="entry name" value="P-loop containing nucleoside triphosphate hydrolases"/>
    <property type="match status" value="1"/>
</dbReference>
<dbReference type="EMBL" id="CP117525">
    <property type="protein sequence ID" value="WDA44767.1"/>
    <property type="molecule type" value="Genomic_DNA"/>
</dbReference>
<proteinExistence type="predicted"/>
<feature type="domain" description="Helicase HerA central" evidence="1">
    <location>
        <begin position="147"/>
        <end position="309"/>
    </location>
</feature>
<dbReference type="RefSeq" id="WP_273834002.1">
    <property type="nucleotide sequence ID" value="NZ_CP117525.1"/>
</dbReference>
<organism evidence="2 3">
    <name type="scientific">Fusobacterium nucleatum</name>
    <dbReference type="NCBI Taxonomy" id="851"/>
    <lineage>
        <taxon>Bacteria</taxon>
        <taxon>Fusobacteriati</taxon>
        <taxon>Fusobacteriota</taxon>
        <taxon>Fusobacteriia</taxon>
        <taxon>Fusobacteriales</taxon>
        <taxon>Fusobacteriaceae</taxon>
        <taxon>Fusobacterium</taxon>
    </lineage>
</organism>
<dbReference type="AlphaFoldDB" id="A0AAX3MDB6"/>
<dbReference type="PANTHER" id="PTHR42957">
    <property type="entry name" value="HELICASE MJ1565-RELATED"/>
    <property type="match status" value="1"/>
</dbReference>
<gene>
    <name evidence="2" type="ORF">PSR69_04060</name>
</gene>
<dbReference type="InterPro" id="IPR008571">
    <property type="entry name" value="HerA-like"/>
</dbReference>
<keyword evidence="2" id="KW-0067">ATP-binding</keyword>
<protein>
    <submittedName>
        <fullName evidence="2">ATP-binding protein</fullName>
    </submittedName>
</protein>
<dbReference type="InterPro" id="IPR002789">
    <property type="entry name" value="HerA_central"/>
</dbReference>
<dbReference type="Proteomes" id="UP001214996">
    <property type="component" value="Chromosome"/>
</dbReference>
<dbReference type="Gene3D" id="3.40.50.300">
    <property type="entry name" value="P-loop containing nucleotide triphosphate hydrolases"/>
    <property type="match status" value="2"/>
</dbReference>